<dbReference type="HOGENOM" id="CLU_3314652_0_0_10"/>
<proteinExistence type="predicted"/>
<evidence type="ECO:0000313" key="2">
    <source>
        <dbReference type="Proteomes" id="UP000027442"/>
    </source>
</evidence>
<gene>
    <name evidence="1" type="ORF">HMPREF1991_02512</name>
</gene>
<protein>
    <submittedName>
        <fullName evidence="1">Uncharacterized protein</fullName>
    </submittedName>
</protein>
<reference evidence="1 2" key="1">
    <citation type="submission" date="2013-08" db="EMBL/GenBank/DDBJ databases">
        <authorList>
            <person name="Weinstock G."/>
            <person name="Sodergren E."/>
            <person name="Wylie T."/>
            <person name="Fulton L."/>
            <person name="Fulton R."/>
            <person name="Fronick C."/>
            <person name="O'Laughlin M."/>
            <person name="Godfrey J."/>
            <person name="Miner T."/>
            <person name="Herter B."/>
            <person name="Appelbaum E."/>
            <person name="Cordes M."/>
            <person name="Lek S."/>
            <person name="Wollam A."/>
            <person name="Pepin K.H."/>
            <person name="Palsikar V.B."/>
            <person name="Mitreva M."/>
            <person name="Wilson R.K."/>
        </authorList>
    </citation>
    <scope>NUCLEOTIDE SEQUENCE [LARGE SCALE GENOMIC DNA]</scope>
    <source>
        <strain evidence="1 2">ATCC 15930</strain>
    </source>
</reference>
<keyword evidence="2" id="KW-1185">Reference proteome</keyword>
<dbReference type="AlphaFoldDB" id="A0A069QEW3"/>
<dbReference type="Proteomes" id="UP000027442">
    <property type="component" value="Unassembled WGS sequence"/>
</dbReference>
<sequence>MADWLVCVGNFFCIIFSSIHPSTFHFPFSNDLFSRHGNA</sequence>
<accession>A0A069QEW3</accession>
<dbReference type="EMBL" id="JNGW01000107">
    <property type="protein sequence ID" value="KDR51423.1"/>
    <property type="molecule type" value="Genomic_DNA"/>
</dbReference>
<name>A0A069QEW3_HOYLO</name>
<dbReference type="PATRIC" id="fig|1122985.7.peg.2601"/>
<evidence type="ECO:0000313" key="1">
    <source>
        <dbReference type="EMBL" id="KDR51423.1"/>
    </source>
</evidence>
<organism evidence="1 2">
    <name type="scientific">Hoylesella loescheii DSM 19665 = JCM 12249 = ATCC 15930</name>
    <dbReference type="NCBI Taxonomy" id="1122985"/>
    <lineage>
        <taxon>Bacteria</taxon>
        <taxon>Pseudomonadati</taxon>
        <taxon>Bacteroidota</taxon>
        <taxon>Bacteroidia</taxon>
        <taxon>Bacteroidales</taxon>
        <taxon>Prevotellaceae</taxon>
        <taxon>Hoylesella</taxon>
    </lineage>
</organism>
<comment type="caution">
    <text evidence="1">The sequence shown here is derived from an EMBL/GenBank/DDBJ whole genome shotgun (WGS) entry which is preliminary data.</text>
</comment>